<keyword evidence="1" id="KW-0808">Transferase</keyword>
<keyword evidence="1" id="KW-0489">Methyltransferase</keyword>
<dbReference type="EC" id="2.1.1.-" evidence="1"/>
<dbReference type="Proteomes" id="UP001596978">
    <property type="component" value="Unassembled WGS sequence"/>
</dbReference>
<dbReference type="Pfam" id="PF13578">
    <property type="entry name" value="Methyltransf_24"/>
    <property type="match status" value="1"/>
</dbReference>
<dbReference type="EMBL" id="JBHTJH010000025">
    <property type="protein sequence ID" value="MFD0864104.1"/>
    <property type="molecule type" value="Genomic_DNA"/>
</dbReference>
<dbReference type="SUPFAM" id="SSF53335">
    <property type="entry name" value="S-adenosyl-L-methionine-dependent methyltransferases"/>
    <property type="match status" value="1"/>
</dbReference>
<dbReference type="GO" id="GO:0032259">
    <property type="term" value="P:methylation"/>
    <property type="evidence" value="ECO:0007669"/>
    <property type="project" value="UniProtKB-KW"/>
</dbReference>
<comment type="caution">
    <text evidence="1">The sequence shown here is derived from an EMBL/GenBank/DDBJ whole genome shotgun (WGS) entry which is preliminary data.</text>
</comment>
<dbReference type="GO" id="GO:0008168">
    <property type="term" value="F:methyltransferase activity"/>
    <property type="evidence" value="ECO:0007669"/>
    <property type="project" value="UniProtKB-KW"/>
</dbReference>
<sequence length="302" mass="35480">MKLFKSIIRKLPYARGLYAEVQNFKKNSCYPAGHYYSPIVSVDEIKRREKDIWKGAAIDGIAGIDLNTDRQRSLAIDLSKYYEEMPFEENPVEGLRYKFDNNMYRHTDGILLYGMLRHLAPKRIIEVGSGHSSALMLDVNQRFFNNEIDLTFIEPYPERLFSTITDTDKVSTTIFERDLQEMEVSYFKNLGKGDILFIDSTHIAKCGSDVNYILFEILPALHPGVFIHFHDIFYPFEYPKGWVYGGRNWNENYILRAFLMNNENYKIQLFSDYLHKHHSDVFEKMPLAYKDFGGDIWLEKIK</sequence>
<proteinExistence type="predicted"/>
<reference evidence="2" key="1">
    <citation type="journal article" date="2019" name="Int. J. Syst. Evol. Microbiol.">
        <title>The Global Catalogue of Microorganisms (GCM) 10K type strain sequencing project: providing services to taxonomists for standard genome sequencing and annotation.</title>
        <authorList>
            <consortium name="The Broad Institute Genomics Platform"/>
            <consortium name="The Broad Institute Genome Sequencing Center for Infectious Disease"/>
            <person name="Wu L."/>
            <person name="Ma J."/>
        </authorList>
    </citation>
    <scope>NUCLEOTIDE SEQUENCE [LARGE SCALE GENOMIC DNA]</scope>
    <source>
        <strain evidence="2">CCUG 62952</strain>
    </source>
</reference>
<organism evidence="1 2">
    <name type="scientific">Sungkyunkwania multivorans</name>
    <dbReference type="NCBI Taxonomy" id="1173618"/>
    <lineage>
        <taxon>Bacteria</taxon>
        <taxon>Pseudomonadati</taxon>
        <taxon>Bacteroidota</taxon>
        <taxon>Flavobacteriia</taxon>
        <taxon>Flavobacteriales</taxon>
        <taxon>Flavobacteriaceae</taxon>
        <taxon>Sungkyunkwania</taxon>
    </lineage>
</organism>
<dbReference type="InterPro" id="IPR029063">
    <property type="entry name" value="SAM-dependent_MTases_sf"/>
</dbReference>
<dbReference type="RefSeq" id="WP_386411118.1">
    <property type="nucleotide sequence ID" value="NZ_JBHTJH010000025.1"/>
</dbReference>
<protein>
    <submittedName>
        <fullName evidence="1">Class I SAM-dependent methyltransferase</fullName>
        <ecNumber evidence="1">2.1.1.-</ecNumber>
    </submittedName>
</protein>
<gene>
    <name evidence="1" type="ORF">ACFQ1M_17955</name>
</gene>
<dbReference type="Gene3D" id="3.40.50.150">
    <property type="entry name" value="Vaccinia Virus protein VP39"/>
    <property type="match status" value="1"/>
</dbReference>
<name>A0ABW3D1Z7_9FLAO</name>
<accession>A0ABW3D1Z7</accession>
<evidence type="ECO:0000313" key="2">
    <source>
        <dbReference type="Proteomes" id="UP001596978"/>
    </source>
</evidence>
<evidence type="ECO:0000313" key="1">
    <source>
        <dbReference type="EMBL" id="MFD0864104.1"/>
    </source>
</evidence>
<keyword evidence="2" id="KW-1185">Reference proteome</keyword>